<dbReference type="Proteomes" id="UP000683925">
    <property type="component" value="Unassembled WGS sequence"/>
</dbReference>
<feature type="coiled-coil region" evidence="1">
    <location>
        <begin position="113"/>
        <end position="161"/>
    </location>
</feature>
<accession>A0A8S1TZ47</accession>
<feature type="compositionally biased region" description="Basic and acidic residues" evidence="2">
    <location>
        <begin position="317"/>
        <end position="327"/>
    </location>
</feature>
<dbReference type="OMA" id="KQLMNND"/>
<feature type="compositionally biased region" description="Polar residues" evidence="2">
    <location>
        <begin position="271"/>
        <end position="316"/>
    </location>
</feature>
<gene>
    <name evidence="3" type="ORF">POCTA_138.1.T0320277</name>
</gene>
<feature type="region of interest" description="Disordered" evidence="2">
    <location>
        <begin position="271"/>
        <end position="327"/>
    </location>
</feature>
<dbReference type="OrthoDB" id="305258at2759"/>
<evidence type="ECO:0000313" key="3">
    <source>
        <dbReference type="EMBL" id="CAD8156747.1"/>
    </source>
</evidence>
<feature type="coiled-coil region" evidence="1">
    <location>
        <begin position="21"/>
        <end position="69"/>
    </location>
</feature>
<name>A0A8S1TZ47_PAROT</name>
<evidence type="ECO:0000256" key="2">
    <source>
        <dbReference type="SAM" id="MobiDB-lite"/>
    </source>
</evidence>
<comment type="caution">
    <text evidence="3">The sequence shown here is derived from an EMBL/GenBank/DDBJ whole genome shotgun (WGS) entry which is preliminary data.</text>
</comment>
<protein>
    <submittedName>
        <fullName evidence="3">Uncharacterized protein</fullName>
    </submittedName>
</protein>
<sequence length="327" mass="38264">MDNEEAVQILILKSQQQVKMVNMLNSQLEKSNNEKSELRFQLIALQNDNMTLRREKEGLHFQLEQLSKQLMNNDQKKDAQIGQSNLVEQSLQQQDNRKNDSSQIKQELIEKEYQKLLNENTKVLKTVQDLEGKNQLQAIKIEQLQHQILEIQNEVNFKEALIKKKDNHIQDYERRISHLIDSHQEQIFGMEHQIQKMRDYMLQSYHQNGIENQNHQVEMSKLLFNTGNSNQNTNILLKNDQQQKQLPQNSIPPLQQLPLSGERFNTDINELQAPSSGRQQAKQSTANPGQMRQSNEQNTFQLNTVQSEFSSISQPKVSERFKNSDYN</sequence>
<keyword evidence="1" id="KW-0175">Coiled coil</keyword>
<evidence type="ECO:0000256" key="1">
    <source>
        <dbReference type="SAM" id="Coils"/>
    </source>
</evidence>
<evidence type="ECO:0000313" key="4">
    <source>
        <dbReference type="Proteomes" id="UP000683925"/>
    </source>
</evidence>
<dbReference type="EMBL" id="CAJJDP010000032">
    <property type="protein sequence ID" value="CAD8156747.1"/>
    <property type="molecule type" value="Genomic_DNA"/>
</dbReference>
<keyword evidence="4" id="KW-1185">Reference proteome</keyword>
<dbReference type="AlphaFoldDB" id="A0A8S1TZ47"/>
<reference evidence="3" key="1">
    <citation type="submission" date="2021-01" db="EMBL/GenBank/DDBJ databases">
        <authorList>
            <consortium name="Genoscope - CEA"/>
            <person name="William W."/>
        </authorList>
    </citation>
    <scope>NUCLEOTIDE SEQUENCE</scope>
</reference>
<organism evidence="3 4">
    <name type="scientific">Paramecium octaurelia</name>
    <dbReference type="NCBI Taxonomy" id="43137"/>
    <lineage>
        <taxon>Eukaryota</taxon>
        <taxon>Sar</taxon>
        <taxon>Alveolata</taxon>
        <taxon>Ciliophora</taxon>
        <taxon>Intramacronucleata</taxon>
        <taxon>Oligohymenophorea</taxon>
        <taxon>Peniculida</taxon>
        <taxon>Parameciidae</taxon>
        <taxon>Paramecium</taxon>
    </lineage>
</organism>
<proteinExistence type="predicted"/>